<keyword evidence="4" id="KW-1185">Reference proteome</keyword>
<proteinExistence type="predicted"/>
<keyword evidence="1" id="KW-0732">Signal</keyword>
<evidence type="ECO:0000259" key="2">
    <source>
        <dbReference type="Pfam" id="PF13372"/>
    </source>
</evidence>
<name>A0A1G9R5W3_9BACT</name>
<dbReference type="InterPro" id="IPR025388">
    <property type="entry name" value="Alginate_export_dom"/>
</dbReference>
<feature type="chain" id="PRO_5011770432" evidence="1">
    <location>
        <begin position="25"/>
        <end position="433"/>
    </location>
</feature>
<organism evidence="3 4">
    <name type="scientific">Catalinimonas alkaloidigena</name>
    <dbReference type="NCBI Taxonomy" id="1075417"/>
    <lineage>
        <taxon>Bacteria</taxon>
        <taxon>Pseudomonadati</taxon>
        <taxon>Bacteroidota</taxon>
        <taxon>Cytophagia</taxon>
        <taxon>Cytophagales</taxon>
        <taxon>Catalimonadaceae</taxon>
        <taxon>Catalinimonas</taxon>
    </lineage>
</organism>
<dbReference type="RefSeq" id="WP_089686537.1">
    <property type="nucleotide sequence ID" value="NZ_FNFO01000011.1"/>
</dbReference>
<evidence type="ECO:0000313" key="3">
    <source>
        <dbReference type="EMBL" id="SDM18634.1"/>
    </source>
</evidence>
<gene>
    <name evidence="3" type="ORF">SAMN05421823_11146</name>
</gene>
<dbReference type="Proteomes" id="UP000198510">
    <property type="component" value="Unassembled WGS sequence"/>
</dbReference>
<dbReference type="STRING" id="1075417.SAMN05421823_11146"/>
<accession>A0A1G9R5W3</accession>
<protein>
    <submittedName>
        <fullName evidence="3">Alginate export</fullName>
    </submittedName>
</protein>
<feature type="signal peptide" evidence="1">
    <location>
        <begin position="1"/>
        <end position="24"/>
    </location>
</feature>
<reference evidence="3 4" key="1">
    <citation type="submission" date="2016-10" db="EMBL/GenBank/DDBJ databases">
        <authorList>
            <person name="de Groot N.N."/>
        </authorList>
    </citation>
    <scope>NUCLEOTIDE SEQUENCE [LARGE SCALE GENOMIC DNA]</scope>
    <source>
        <strain evidence="3 4">DSM 25186</strain>
    </source>
</reference>
<evidence type="ECO:0000256" key="1">
    <source>
        <dbReference type="SAM" id="SignalP"/>
    </source>
</evidence>
<dbReference type="AlphaFoldDB" id="A0A1G9R5W3"/>
<sequence length="433" mass="47995">MKQYYLRVLLLSVLSFAGTTETFAQFTLQGEVRPRAEFRNGFKSPNTLATDPAFFVEQRSRLYAGYKAEKMAFRLTLQDVRIWGGANQIYKNDDPALFNVYEAWGEYFFTPQFSVRAGRQALDYDNARFLGDLDWAQQGRSHDAALFLYKAPSGFQAHFGAAYNQSVAFEPGKLSGTYYDLANARAGGNYKTMQYLWLHQENDVMKASLLVHNDGRQTLDTSGVNFRQTYGLYAERKLGGLNLTGELYYQGGKNAGGQTISAYLAAFDATFKTALTPLTVGVDYLSGTDATDTKDRAFNPLYGTNHKFYGFMDYFYVGNGHQNKGLADFYVKTKFKLGKKAVLLGQLHQFNAAATVTRPAGDGSLEELSSSLGQEIDLVFNLALTEGVSLQGGYSQLFSSASMDALKGTTSAGGNQWAWLMFTIKPTLFSSAH</sequence>
<evidence type="ECO:0000313" key="4">
    <source>
        <dbReference type="Proteomes" id="UP000198510"/>
    </source>
</evidence>
<dbReference type="OrthoDB" id="1070463at2"/>
<feature type="domain" description="Alginate export" evidence="2">
    <location>
        <begin position="27"/>
        <end position="399"/>
    </location>
</feature>
<dbReference type="EMBL" id="FNFO01000011">
    <property type="protein sequence ID" value="SDM18634.1"/>
    <property type="molecule type" value="Genomic_DNA"/>
</dbReference>
<dbReference type="Pfam" id="PF13372">
    <property type="entry name" value="Alginate_exp"/>
    <property type="match status" value="1"/>
</dbReference>